<evidence type="ECO:0000259" key="4">
    <source>
        <dbReference type="Pfam" id="PF03167"/>
    </source>
</evidence>
<reference evidence="5" key="1">
    <citation type="submission" date="2021-06" db="EMBL/GenBank/DDBJ databases">
        <authorList>
            <person name="Kallberg Y."/>
            <person name="Tangrot J."/>
            <person name="Rosling A."/>
        </authorList>
    </citation>
    <scope>NUCLEOTIDE SEQUENCE</scope>
    <source>
        <strain evidence="5">UK204</strain>
    </source>
</reference>
<dbReference type="GO" id="GO:0008263">
    <property type="term" value="F:pyrimidine-specific mismatch base pair DNA N-glycosylase activity"/>
    <property type="evidence" value="ECO:0007669"/>
    <property type="project" value="TreeGrafter"/>
</dbReference>
<dbReference type="Gene3D" id="3.40.470.10">
    <property type="entry name" value="Uracil-DNA glycosylase-like domain"/>
    <property type="match status" value="1"/>
</dbReference>
<proteinExistence type="predicted"/>
<dbReference type="CDD" id="cd10028">
    <property type="entry name" value="UDG-F2_TDG_MUG"/>
    <property type="match status" value="1"/>
</dbReference>
<protein>
    <submittedName>
        <fullName evidence="5">1791_t:CDS:1</fullName>
    </submittedName>
</protein>
<sequence length="289" mass="33991">MTFVKGPTKTYKRNRTFLQSQPKIKISHEQEFKDNFNVPDIIDYNLNGLFSGKKSIKERHHYSSFNNYFYYALYKSGMTNGDKLTYLDDRRLARDYKIGIVTLISRPEQRSKIKQGFPTLLEKVEKYRPKVLCFNGKTMFQAFTSFQSARIHSLPIKKKLMTEGWGEQANHFIRWDDHTGHTKVFYIISTSGRVAQYTVQDRIKYFEKLKELIDNDNSVVKGSNVAYNGNEELGIRITKKSVSLEHTSFKKSYEYNDMDIISPSNNKLKNKQDMNQDYSPPKSFMVKRW</sequence>
<keyword evidence="2" id="KW-0378">Hydrolase</keyword>
<keyword evidence="3" id="KW-0234">DNA repair</keyword>
<keyword evidence="6" id="KW-1185">Reference proteome</keyword>
<dbReference type="InterPro" id="IPR015637">
    <property type="entry name" value="MUG/TDG"/>
</dbReference>
<dbReference type="PANTHER" id="PTHR12159:SF9">
    <property type="entry name" value="G_T MISMATCH-SPECIFIC THYMINE DNA GLYCOSYLASE"/>
    <property type="match status" value="1"/>
</dbReference>
<dbReference type="SUPFAM" id="SSF52141">
    <property type="entry name" value="Uracil-DNA glycosylase-like"/>
    <property type="match status" value="1"/>
</dbReference>
<dbReference type="GO" id="GO:0006285">
    <property type="term" value="P:base-excision repair, AP site formation"/>
    <property type="evidence" value="ECO:0007669"/>
    <property type="project" value="InterPro"/>
</dbReference>
<evidence type="ECO:0000313" key="5">
    <source>
        <dbReference type="EMBL" id="CAG8454541.1"/>
    </source>
</evidence>
<dbReference type="EMBL" id="CAJVPQ010000185">
    <property type="protein sequence ID" value="CAG8454541.1"/>
    <property type="molecule type" value="Genomic_DNA"/>
</dbReference>
<dbReference type="AlphaFoldDB" id="A0A9N8VML9"/>
<evidence type="ECO:0000256" key="3">
    <source>
        <dbReference type="ARBA" id="ARBA00023204"/>
    </source>
</evidence>
<name>A0A9N8VML9_9GLOM</name>
<gene>
    <name evidence="5" type="ORF">FCALED_LOCUS1420</name>
</gene>
<dbReference type="Proteomes" id="UP000789570">
    <property type="component" value="Unassembled WGS sequence"/>
</dbReference>
<keyword evidence="1" id="KW-0227">DNA damage</keyword>
<feature type="domain" description="Uracil-DNA glycosylase-like" evidence="4">
    <location>
        <begin position="52"/>
        <end position="209"/>
    </location>
</feature>
<dbReference type="InterPro" id="IPR036895">
    <property type="entry name" value="Uracil-DNA_glycosylase-like_sf"/>
</dbReference>
<comment type="caution">
    <text evidence="5">The sequence shown here is derived from an EMBL/GenBank/DDBJ whole genome shotgun (WGS) entry which is preliminary data.</text>
</comment>
<evidence type="ECO:0000256" key="1">
    <source>
        <dbReference type="ARBA" id="ARBA00022763"/>
    </source>
</evidence>
<dbReference type="OrthoDB" id="565731at2759"/>
<dbReference type="Pfam" id="PF03167">
    <property type="entry name" value="UDG"/>
    <property type="match status" value="1"/>
</dbReference>
<dbReference type="PANTHER" id="PTHR12159">
    <property type="entry name" value="G/T AND G/U MISMATCH-SPECIFIC DNA GLYCOSYLASE"/>
    <property type="match status" value="1"/>
</dbReference>
<dbReference type="GO" id="GO:0004844">
    <property type="term" value="F:uracil DNA N-glycosylase activity"/>
    <property type="evidence" value="ECO:0007669"/>
    <property type="project" value="TreeGrafter"/>
</dbReference>
<evidence type="ECO:0000256" key="2">
    <source>
        <dbReference type="ARBA" id="ARBA00022801"/>
    </source>
</evidence>
<evidence type="ECO:0000313" key="6">
    <source>
        <dbReference type="Proteomes" id="UP000789570"/>
    </source>
</evidence>
<organism evidence="5 6">
    <name type="scientific">Funneliformis caledonium</name>
    <dbReference type="NCBI Taxonomy" id="1117310"/>
    <lineage>
        <taxon>Eukaryota</taxon>
        <taxon>Fungi</taxon>
        <taxon>Fungi incertae sedis</taxon>
        <taxon>Mucoromycota</taxon>
        <taxon>Glomeromycotina</taxon>
        <taxon>Glomeromycetes</taxon>
        <taxon>Glomerales</taxon>
        <taxon>Glomeraceae</taxon>
        <taxon>Funneliformis</taxon>
    </lineage>
</organism>
<accession>A0A9N8VML9</accession>
<dbReference type="InterPro" id="IPR005122">
    <property type="entry name" value="Uracil-DNA_glycosylase-like"/>
</dbReference>